<gene>
    <name evidence="1" type="ORF">ARMGADRAFT_864699</name>
</gene>
<proteinExistence type="predicted"/>
<name>A0A2H3CNH4_ARMGA</name>
<dbReference type="OMA" id="HEMIDGD"/>
<keyword evidence="2" id="KW-1185">Reference proteome</keyword>
<organism evidence="1 2">
    <name type="scientific">Armillaria gallica</name>
    <name type="common">Bulbous honey fungus</name>
    <name type="synonym">Armillaria bulbosa</name>
    <dbReference type="NCBI Taxonomy" id="47427"/>
    <lineage>
        <taxon>Eukaryota</taxon>
        <taxon>Fungi</taxon>
        <taxon>Dikarya</taxon>
        <taxon>Basidiomycota</taxon>
        <taxon>Agaricomycotina</taxon>
        <taxon>Agaricomycetes</taxon>
        <taxon>Agaricomycetidae</taxon>
        <taxon>Agaricales</taxon>
        <taxon>Marasmiineae</taxon>
        <taxon>Physalacriaceae</taxon>
        <taxon>Armillaria</taxon>
    </lineage>
</organism>
<protein>
    <submittedName>
        <fullName evidence="1">Uncharacterized protein</fullName>
    </submittedName>
</protein>
<reference evidence="2" key="1">
    <citation type="journal article" date="2017" name="Nat. Ecol. Evol.">
        <title>Genome expansion and lineage-specific genetic innovations in the forest pathogenic fungi Armillaria.</title>
        <authorList>
            <person name="Sipos G."/>
            <person name="Prasanna A.N."/>
            <person name="Walter M.C."/>
            <person name="O'Connor E."/>
            <person name="Balint B."/>
            <person name="Krizsan K."/>
            <person name="Kiss B."/>
            <person name="Hess J."/>
            <person name="Varga T."/>
            <person name="Slot J."/>
            <person name="Riley R."/>
            <person name="Boka B."/>
            <person name="Rigling D."/>
            <person name="Barry K."/>
            <person name="Lee J."/>
            <person name="Mihaltcheva S."/>
            <person name="LaButti K."/>
            <person name="Lipzen A."/>
            <person name="Waldron R."/>
            <person name="Moloney N.M."/>
            <person name="Sperisen C."/>
            <person name="Kredics L."/>
            <person name="Vagvoelgyi C."/>
            <person name="Patrignani A."/>
            <person name="Fitzpatrick D."/>
            <person name="Nagy I."/>
            <person name="Doyle S."/>
            <person name="Anderson J.B."/>
            <person name="Grigoriev I.V."/>
            <person name="Gueldener U."/>
            <person name="Muensterkoetter M."/>
            <person name="Nagy L.G."/>
        </authorList>
    </citation>
    <scope>NUCLEOTIDE SEQUENCE [LARGE SCALE GENOMIC DNA]</scope>
    <source>
        <strain evidence="2">Ar21-2</strain>
    </source>
</reference>
<feature type="non-terminal residue" evidence="1">
    <location>
        <position position="155"/>
    </location>
</feature>
<dbReference type="EMBL" id="KZ293740">
    <property type="protein sequence ID" value="PBK80772.1"/>
    <property type="molecule type" value="Genomic_DNA"/>
</dbReference>
<dbReference type="InParanoid" id="A0A2H3CNH4"/>
<dbReference type="Proteomes" id="UP000217790">
    <property type="component" value="Unassembled WGS sequence"/>
</dbReference>
<feature type="non-terminal residue" evidence="1">
    <location>
        <position position="1"/>
    </location>
</feature>
<dbReference type="STRING" id="47427.A0A2H3CNH4"/>
<dbReference type="AlphaFoldDB" id="A0A2H3CNH4"/>
<dbReference type="OrthoDB" id="2774821at2759"/>
<evidence type="ECO:0000313" key="1">
    <source>
        <dbReference type="EMBL" id="PBK80772.1"/>
    </source>
</evidence>
<accession>A0A2H3CNH4</accession>
<sequence>SIFSLFPKVEAATITSIMQHKLRGANLYKLDPRYRDKANRKTLELNSTKLELSNNNAAMKEYKTLNSILDPLSMYFSILIMYAQPSGKAALLAVELFWYNAHLSRTAAEYEWPTVVAHHMAFFAKQRHEMIDGDYSGWGCIDLELQDEDLYPHRK</sequence>
<evidence type="ECO:0000313" key="2">
    <source>
        <dbReference type="Proteomes" id="UP000217790"/>
    </source>
</evidence>